<dbReference type="InterPro" id="IPR051714">
    <property type="entry name" value="Znf_CCHC_NABP"/>
</dbReference>
<sequence>MSWNEGEAAADNWNDGGENDGFTNGYTGDAGGGFGATDGGAGGGGEGGADFTCRKCGEAGHKARECPTDPEGPMKCFNCGQEGHAKSDCTNPRVFTGTCRRCEKEGHPASECPDKPPVKCFNCKEEGHSASECKANRVFDMSNVPEMDAEAAWNALQLADKACELDDFRIAFKVYCKAIPDVTYDDLERSFRLQNFNYHLIATEKELPATHTFVNLQGELDKTYQIGFYRSDKPKREVQKAGWPKNAEDNLERLKDAGMPMERGIPKCPRCNELGHTARGCPEEPIENPERVAVKCVNCDEVGHRARDCTQARKDRFACRNCKQSGHTAAECTEPRSAEGVECRKCNEVGHFSKDCPTGGGNACRNCGGEGHKAKECDKPRNPATVTCRNCDEQGHFSKECPKPRDYSKVQCKNCGEMGHTVVKCKKPVGEDDGGFGSGAGGGDSGAFDTGDSMANPGAGGEENWGAPKGANLGEDDWGTAPAVAAW</sequence>
<keyword evidence="1" id="KW-0862">Zinc</keyword>
<dbReference type="SMART" id="SM00343">
    <property type="entry name" value="ZnF_C2HC"/>
    <property type="match status" value="11"/>
</dbReference>
<organism evidence="4 5">
    <name type="scientific">Cladonia borealis</name>
    <dbReference type="NCBI Taxonomy" id="184061"/>
    <lineage>
        <taxon>Eukaryota</taxon>
        <taxon>Fungi</taxon>
        <taxon>Dikarya</taxon>
        <taxon>Ascomycota</taxon>
        <taxon>Pezizomycotina</taxon>
        <taxon>Lecanoromycetes</taxon>
        <taxon>OSLEUM clade</taxon>
        <taxon>Lecanoromycetidae</taxon>
        <taxon>Lecanorales</taxon>
        <taxon>Lecanorineae</taxon>
        <taxon>Cladoniaceae</taxon>
        <taxon>Cladonia</taxon>
    </lineage>
</organism>
<name>A0AA39V5K0_9LECA</name>
<feature type="domain" description="CCHC-type" evidence="3">
    <location>
        <begin position="319"/>
        <end position="334"/>
    </location>
</feature>
<dbReference type="PROSITE" id="PS50158">
    <property type="entry name" value="ZF_CCHC"/>
    <property type="match status" value="11"/>
</dbReference>
<feature type="domain" description="CCHC-type" evidence="3">
    <location>
        <begin position="99"/>
        <end position="114"/>
    </location>
</feature>
<dbReference type="PANTHER" id="PTHR23002">
    <property type="entry name" value="ZINC FINGER CCHC DOMAIN CONTAINING PROTEIN"/>
    <property type="match status" value="1"/>
</dbReference>
<feature type="domain" description="CCHC-type" evidence="3">
    <location>
        <begin position="295"/>
        <end position="311"/>
    </location>
</feature>
<evidence type="ECO:0000256" key="1">
    <source>
        <dbReference type="PROSITE-ProRule" id="PRU00047"/>
    </source>
</evidence>
<dbReference type="SUPFAM" id="SSF57756">
    <property type="entry name" value="Retrovirus zinc finger-like domains"/>
    <property type="match status" value="5"/>
</dbReference>
<evidence type="ECO:0000313" key="5">
    <source>
        <dbReference type="Proteomes" id="UP001166286"/>
    </source>
</evidence>
<protein>
    <recommendedName>
        <fullName evidence="3">CCHC-type domain-containing protein</fullName>
    </recommendedName>
</protein>
<feature type="domain" description="CCHC-type" evidence="3">
    <location>
        <begin position="388"/>
        <end position="403"/>
    </location>
</feature>
<feature type="compositionally biased region" description="Gly residues" evidence="2">
    <location>
        <begin position="28"/>
        <end position="44"/>
    </location>
</feature>
<dbReference type="AlphaFoldDB" id="A0AA39V5K0"/>
<feature type="domain" description="CCHC-type" evidence="3">
    <location>
        <begin position="343"/>
        <end position="357"/>
    </location>
</feature>
<feature type="compositionally biased region" description="Gly residues" evidence="2">
    <location>
        <begin position="436"/>
        <end position="445"/>
    </location>
</feature>
<evidence type="ECO:0000313" key="4">
    <source>
        <dbReference type="EMBL" id="KAK0517002.1"/>
    </source>
</evidence>
<comment type="caution">
    <text evidence="4">The sequence shown here is derived from an EMBL/GenBank/DDBJ whole genome shotgun (WGS) entry which is preliminary data.</text>
</comment>
<feature type="domain" description="CCHC-type" evidence="3">
    <location>
        <begin position="53"/>
        <end position="67"/>
    </location>
</feature>
<feature type="domain" description="CCHC-type" evidence="3">
    <location>
        <begin position="412"/>
        <end position="427"/>
    </location>
</feature>
<accession>A0AA39V5K0</accession>
<proteinExistence type="predicted"/>
<dbReference type="GO" id="GO:0008270">
    <property type="term" value="F:zinc ion binding"/>
    <property type="evidence" value="ECO:0007669"/>
    <property type="project" value="UniProtKB-KW"/>
</dbReference>
<feature type="domain" description="CCHC-type" evidence="3">
    <location>
        <begin position="267"/>
        <end position="283"/>
    </location>
</feature>
<dbReference type="InterPro" id="IPR001878">
    <property type="entry name" value="Znf_CCHC"/>
</dbReference>
<feature type="domain" description="CCHC-type" evidence="3">
    <location>
        <begin position="119"/>
        <end position="134"/>
    </location>
</feature>
<evidence type="ECO:0000256" key="2">
    <source>
        <dbReference type="SAM" id="MobiDB-lite"/>
    </source>
</evidence>
<feature type="domain" description="CCHC-type" evidence="3">
    <location>
        <begin position="75"/>
        <end position="91"/>
    </location>
</feature>
<keyword evidence="5" id="KW-1185">Reference proteome</keyword>
<gene>
    <name evidence="4" type="ORF">JMJ35_000157</name>
</gene>
<keyword evidence="1" id="KW-0479">Metal-binding</keyword>
<dbReference type="Pfam" id="PF00098">
    <property type="entry name" value="zf-CCHC"/>
    <property type="match status" value="9"/>
</dbReference>
<feature type="region of interest" description="Disordered" evidence="2">
    <location>
        <begin position="436"/>
        <end position="487"/>
    </location>
</feature>
<dbReference type="GO" id="GO:0003676">
    <property type="term" value="F:nucleic acid binding"/>
    <property type="evidence" value="ECO:0007669"/>
    <property type="project" value="InterPro"/>
</dbReference>
<keyword evidence="1" id="KW-0863">Zinc-finger</keyword>
<evidence type="ECO:0000259" key="3">
    <source>
        <dbReference type="PROSITE" id="PS50158"/>
    </source>
</evidence>
<dbReference type="EMBL" id="JAFEKC020000001">
    <property type="protein sequence ID" value="KAK0517002.1"/>
    <property type="molecule type" value="Genomic_DNA"/>
</dbReference>
<dbReference type="Proteomes" id="UP001166286">
    <property type="component" value="Unassembled WGS sequence"/>
</dbReference>
<reference evidence="4" key="1">
    <citation type="submission" date="2023-03" db="EMBL/GenBank/DDBJ databases">
        <title>Complete genome of Cladonia borealis.</title>
        <authorList>
            <person name="Park H."/>
        </authorList>
    </citation>
    <scope>NUCLEOTIDE SEQUENCE</scope>
    <source>
        <strain evidence="4">ANT050790</strain>
    </source>
</reference>
<dbReference type="Gene3D" id="4.10.60.10">
    <property type="entry name" value="Zinc finger, CCHC-type"/>
    <property type="match status" value="5"/>
</dbReference>
<feature type="domain" description="CCHC-type" evidence="3">
    <location>
        <begin position="364"/>
        <end position="379"/>
    </location>
</feature>
<dbReference type="InterPro" id="IPR036875">
    <property type="entry name" value="Znf_CCHC_sf"/>
</dbReference>
<feature type="region of interest" description="Disordered" evidence="2">
    <location>
        <begin position="1"/>
        <end position="44"/>
    </location>
</feature>